<evidence type="ECO:0000256" key="1">
    <source>
        <dbReference type="SAM" id="Coils"/>
    </source>
</evidence>
<sequence>MVEKLNWDDPAGRVRALMAGILASGALATGALSVAPSAGATCAAASMNQSSCPTAGRPTQADVDAAKRDAQAAHDEVDRLRGLADQATEELWNTQNVYGVGSSDPRYREKVEGTQRALNTLATGVQKASAADDRVHTVEQAVAPTEDEIAAAKRDAQAALDETHRINQDMVKTQLEFWDAQKTFGVGSADPRYQEKTRAYTDALTAFLAAQDRSDAADERVKSLEQKSGGVATGQTQDETPRREGPTAAEVDEAKEASRLAREEVDRARTVEVQARREYENATLTNQVVSSDPLQRERLSSFVSARTDAYTAAHAALREAEDKARIASDRAAALAKKFDEVDGARRAHDELSAVRAERERLDAVFTKTWREYAKARLDFGVECQDSRCQEKHRAFEEAANTWQPVTVKEARAKALAGPSVAEIDAARKKTQAARDEAARLEDVENKIKDELNDAGKTSGADRNDPRWVEKLRAYHAADDATKSAKEKAAQAEMEEHTLQKAAEEAAAARAARDHDAKDEAVDPSAQAKDRGDAGATSPAKKEPTPAGSETERPQDETASPSKDEPSGGQTQTATTDDEPDTSGGGETAKP</sequence>
<organism evidence="3 4">
    <name type="scientific">Mycolicibacterium madagascariense</name>
    <dbReference type="NCBI Taxonomy" id="212765"/>
    <lineage>
        <taxon>Bacteria</taxon>
        <taxon>Bacillati</taxon>
        <taxon>Actinomycetota</taxon>
        <taxon>Actinomycetes</taxon>
        <taxon>Mycobacteriales</taxon>
        <taxon>Mycobacteriaceae</taxon>
        <taxon>Mycolicibacterium</taxon>
    </lineage>
</organism>
<accession>A0A7I7X8I2</accession>
<gene>
    <name evidence="3" type="ORF">MMAD_04440</name>
</gene>
<dbReference type="EMBL" id="AP022610">
    <property type="protein sequence ID" value="BBZ26149.1"/>
    <property type="molecule type" value="Genomic_DNA"/>
</dbReference>
<protein>
    <submittedName>
        <fullName evidence="3">Uncharacterized protein</fullName>
    </submittedName>
</protein>
<evidence type="ECO:0000256" key="2">
    <source>
        <dbReference type="SAM" id="MobiDB-lite"/>
    </source>
</evidence>
<evidence type="ECO:0000313" key="3">
    <source>
        <dbReference type="EMBL" id="BBZ26149.1"/>
    </source>
</evidence>
<keyword evidence="4" id="KW-1185">Reference proteome</keyword>
<dbReference type="Proteomes" id="UP000466517">
    <property type="component" value="Chromosome"/>
</dbReference>
<dbReference type="RefSeq" id="WP_163731904.1">
    <property type="nucleotide sequence ID" value="NZ_AP022610.1"/>
</dbReference>
<feature type="region of interest" description="Disordered" evidence="2">
    <location>
        <begin position="218"/>
        <end position="263"/>
    </location>
</feature>
<keyword evidence="1" id="KW-0175">Coiled coil</keyword>
<proteinExistence type="predicted"/>
<feature type="compositionally biased region" description="Basic and acidic residues" evidence="2">
    <location>
        <begin position="539"/>
        <end position="565"/>
    </location>
</feature>
<feature type="compositionally biased region" description="Basic and acidic residues" evidence="2">
    <location>
        <begin position="427"/>
        <end position="503"/>
    </location>
</feature>
<reference evidence="3 4" key="1">
    <citation type="journal article" date="2019" name="Emerg. Microbes Infect.">
        <title>Comprehensive subspecies identification of 175 nontuberculous mycobacteria species based on 7547 genomic profiles.</title>
        <authorList>
            <person name="Matsumoto Y."/>
            <person name="Kinjo T."/>
            <person name="Motooka D."/>
            <person name="Nabeya D."/>
            <person name="Jung N."/>
            <person name="Uechi K."/>
            <person name="Horii T."/>
            <person name="Iida T."/>
            <person name="Fujita J."/>
            <person name="Nakamura S."/>
        </authorList>
    </citation>
    <scope>NUCLEOTIDE SEQUENCE [LARGE SCALE GENOMIC DNA]</scope>
    <source>
        <strain evidence="3 4">JCM 13574</strain>
    </source>
</reference>
<feature type="region of interest" description="Disordered" evidence="2">
    <location>
        <begin position="427"/>
        <end position="590"/>
    </location>
</feature>
<name>A0A7I7X8I2_9MYCO</name>
<feature type="coiled-coil region" evidence="1">
    <location>
        <begin position="63"/>
        <end position="90"/>
    </location>
</feature>
<dbReference type="AlphaFoldDB" id="A0A7I7X8I2"/>
<feature type="compositionally biased region" description="Basic and acidic residues" evidence="2">
    <location>
        <begin position="510"/>
        <end position="520"/>
    </location>
</feature>
<dbReference type="KEGG" id="mmag:MMAD_04440"/>
<evidence type="ECO:0000313" key="4">
    <source>
        <dbReference type="Proteomes" id="UP000466517"/>
    </source>
</evidence>
<feature type="compositionally biased region" description="Basic and acidic residues" evidence="2">
    <location>
        <begin position="252"/>
        <end position="263"/>
    </location>
</feature>